<dbReference type="Proteomes" id="UP000596739">
    <property type="component" value="Unassembled WGS sequence"/>
</dbReference>
<name>A0ABS1EQH1_9CLOT</name>
<feature type="transmembrane region" description="Helical" evidence="1">
    <location>
        <begin position="199"/>
        <end position="219"/>
    </location>
</feature>
<keyword evidence="3" id="KW-1185">Reference proteome</keyword>
<feature type="transmembrane region" description="Helical" evidence="1">
    <location>
        <begin position="239"/>
        <end position="260"/>
    </location>
</feature>
<protein>
    <recommendedName>
        <fullName evidence="4">ABC transporter permease</fullName>
    </recommendedName>
</protein>
<evidence type="ECO:0000256" key="1">
    <source>
        <dbReference type="SAM" id="Phobius"/>
    </source>
</evidence>
<feature type="transmembrane region" description="Helical" evidence="1">
    <location>
        <begin position="163"/>
        <end position="187"/>
    </location>
</feature>
<evidence type="ECO:0000313" key="2">
    <source>
        <dbReference type="EMBL" id="MBK1811602.1"/>
    </source>
</evidence>
<evidence type="ECO:0000313" key="3">
    <source>
        <dbReference type="Proteomes" id="UP000596739"/>
    </source>
</evidence>
<keyword evidence="1" id="KW-1133">Transmembrane helix</keyword>
<comment type="caution">
    <text evidence="2">The sequence shown here is derived from an EMBL/GenBank/DDBJ whole genome shotgun (WGS) entry which is preliminary data.</text>
</comment>
<reference evidence="3" key="1">
    <citation type="submission" date="2021-01" db="EMBL/GenBank/DDBJ databases">
        <title>Genome public.</title>
        <authorList>
            <person name="Liu C."/>
            <person name="Sun Q."/>
        </authorList>
    </citation>
    <scope>NUCLEOTIDE SEQUENCE [LARGE SCALE GENOMIC DNA]</scope>
    <source>
        <strain evidence="3">YIM B02505</strain>
    </source>
</reference>
<organism evidence="2 3">
    <name type="scientific">Clostridium yunnanense</name>
    <dbReference type="NCBI Taxonomy" id="2800325"/>
    <lineage>
        <taxon>Bacteria</taxon>
        <taxon>Bacillati</taxon>
        <taxon>Bacillota</taxon>
        <taxon>Clostridia</taxon>
        <taxon>Eubacteriales</taxon>
        <taxon>Clostridiaceae</taxon>
        <taxon>Clostridium</taxon>
    </lineage>
</organism>
<sequence>MLINLLKFELLKKWKSIRYVLLAYALIEIVILLSCRLFFWKNNEPHLFTIKDGSNVHLNGFITFAVILFFALSILLSLYPFVEGIRRYEKDLSGKQAALELMIPAHSWKKVTAKLISTVINTIICGISIVFAILVFTLVATNFDQSVTDSILQALTEMISSPIRIIYTILSTFFIFASIYLLFYFCIAISKAISNKNKISTLISIAVFVGSVALLSYLSFLTEKFPIYSFKIYDTQSSLASLILNILSFAVTFAGSVWLMEHKIEN</sequence>
<keyword evidence="1" id="KW-0812">Transmembrane</keyword>
<proteinExistence type="predicted"/>
<evidence type="ECO:0008006" key="4">
    <source>
        <dbReference type="Google" id="ProtNLM"/>
    </source>
</evidence>
<feature type="transmembrane region" description="Helical" evidence="1">
    <location>
        <begin position="21"/>
        <end position="40"/>
    </location>
</feature>
<feature type="transmembrane region" description="Helical" evidence="1">
    <location>
        <begin position="60"/>
        <end position="82"/>
    </location>
</feature>
<gene>
    <name evidence="2" type="ORF">JHL18_13335</name>
</gene>
<dbReference type="EMBL" id="JAENHN010000038">
    <property type="protein sequence ID" value="MBK1811602.1"/>
    <property type="molecule type" value="Genomic_DNA"/>
</dbReference>
<dbReference type="RefSeq" id="WP_200269982.1">
    <property type="nucleotide sequence ID" value="NZ_JAENHN010000038.1"/>
</dbReference>
<accession>A0ABS1EQH1</accession>
<feature type="transmembrane region" description="Helical" evidence="1">
    <location>
        <begin position="119"/>
        <end position="143"/>
    </location>
</feature>
<keyword evidence="1" id="KW-0472">Membrane</keyword>